<protein>
    <submittedName>
        <fullName evidence="1">Uncharacterized protein</fullName>
    </submittedName>
</protein>
<keyword evidence="2" id="KW-1185">Reference proteome</keyword>
<dbReference type="EMBL" id="JACASE010000014">
    <property type="protein sequence ID" value="KAF6410720.1"/>
    <property type="molecule type" value="Genomic_DNA"/>
</dbReference>
<evidence type="ECO:0000313" key="2">
    <source>
        <dbReference type="Proteomes" id="UP000593571"/>
    </source>
</evidence>
<proteinExistence type="predicted"/>
<accession>A0A7J8CIN3</accession>
<dbReference type="Proteomes" id="UP000593571">
    <property type="component" value="Unassembled WGS sequence"/>
</dbReference>
<name>A0A7J8CIN3_ROUAE</name>
<dbReference type="AlphaFoldDB" id="A0A7J8CIN3"/>
<gene>
    <name evidence="1" type="ORF">HJG63_009162</name>
</gene>
<reference evidence="1 2" key="1">
    <citation type="journal article" date="2020" name="Nature">
        <title>Six reference-quality genomes reveal evolution of bat adaptations.</title>
        <authorList>
            <person name="Jebb D."/>
            <person name="Huang Z."/>
            <person name="Pippel M."/>
            <person name="Hughes G.M."/>
            <person name="Lavrichenko K."/>
            <person name="Devanna P."/>
            <person name="Winkler S."/>
            <person name="Jermiin L.S."/>
            <person name="Skirmuntt E.C."/>
            <person name="Katzourakis A."/>
            <person name="Burkitt-Gray L."/>
            <person name="Ray D.A."/>
            <person name="Sullivan K.A.M."/>
            <person name="Roscito J.G."/>
            <person name="Kirilenko B.M."/>
            <person name="Davalos L.M."/>
            <person name="Corthals A.P."/>
            <person name="Power M.L."/>
            <person name="Jones G."/>
            <person name="Ransome R.D."/>
            <person name="Dechmann D.K.N."/>
            <person name="Locatelli A.G."/>
            <person name="Puechmaille S.J."/>
            <person name="Fedrigo O."/>
            <person name="Jarvis E.D."/>
            <person name="Hiller M."/>
            <person name="Vernes S.C."/>
            <person name="Myers E.W."/>
            <person name="Teeling E.C."/>
        </authorList>
    </citation>
    <scope>NUCLEOTIDE SEQUENCE [LARGE SCALE GENOMIC DNA]</scope>
    <source>
        <strain evidence="1">MRouAeg1</strain>
        <tissue evidence="1">Muscle</tissue>
    </source>
</reference>
<organism evidence="1 2">
    <name type="scientific">Rousettus aegyptiacus</name>
    <name type="common">Egyptian fruit bat</name>
    <name type="synonym">Pteropus aegyptiacus</name>
    <dbReference type="NCBI Taxonomy" id="9407"/>
    <lineage>
        <taxon>Eukaryota</taxon>
        <taxon>Metazoa</taxon>
        <taxon>Chordata</taxon>
        <taxon>Craniata</taxon>
        <taxon>Vertebrata</taxon>
        <taxon>Euteleostomi</taxon>
        <taxon>Mammalia</taxon>
        <taxon>Eutheria</taxon>
        <taxon>Laurasiatheria</taxon>
        <taxon>Chiroptera</taxon>
        <taxon>Yinpterochiroptera</taxon>
        <taxon>Pteropodoidea</taxon>
        <taxon>Pteropodidae</taxon>
        <taxon>Rousettinae</taxon>
        <taxon>Rousettus</taxon>
    </lineage>
</organism>
<comment type="caution">
    <text evidence="1">The sequence shown here is derived from an EMBL/GenBank/DDBJ whole genome shotgun (WGS) entry which is preliminary data.</text>
</comment>
<evidence type="ECO:0000313" key="1">
    <source>
        <dbReference type="EMBL" id="KAF6410720.1"/>
    </source>
</evidence>
<sequence length="199" mass="20751">MTPACSSCSTGGCCRPCCCCCYTRGSLRVTSLGHSLLQENQIPVGALLCPGAPEAQLQEPGKVCGRNKGNKGPRCSVGRGFVRCPALSGCSGCSWLARLMEQPLPPAPASWQWTSFLEPSPGVSLTEAGSFGGHQAPFQLCSLSVHPLTLLWGGGVALRLEAGAQGPGSETWTQTPARNKQQVTLGQLPFSLHLSLASV</sequence>